<organism evidence="4 5">
    <name type="scientific">Actinomadura rugatobispora</name>
    <dbReference type="NCBI Taxonomy" id="1994"/>
    <lineage>
        <taxon>Bacteria</taxon>
        <taxon>Bacillati</taxon>
        <taxon>Actinomycetota</taxon>
        <taxon>Actinomycetes</taxon>
        <taxon>Streptosporangiales</taxon>
        <taxon>Thermomonosporaceae</taxon>
        <taxon>Actinomadura</taxon>
    </lineage>
</organism>
<comment type="subcellular location">
    <subcellularLocation>
        <location evidence="2">Cytoplasm</location>
    </subcellularLocation>
</comment>
<comment type="caution">
    <text evidence="4">The sequence shown here is derived from an EMBL/GenBank/DDBJ whole genome shotgun (WGS) entry which is preliminary data.</text>
</comment>
<dbReference type="InterPro" id="IPR002669">
    <property type="entry name" value="UreD"/>
</dbReference>
<evidence type="ECO:0000256" key="2">
    <source>
        <dbReference type="HAMAP-Rule" id="MF_01384"/>
    </source>
</evidence>
<feature type="region of interest" description="Disordered" evidence="3">
    <location>
        <begin position="1"/>
        <end position="22"/>
    </location>
</feature>
<dbReference type="HAMAP" id="MF_01384">
    <property type="entry name" value="UreD"/>
    <property type="match status" value="1"/>
</dbReference>
<comment type="subunit">
    <text evidence="2">UreD, UreF and UreG form a complex that acts as a GTP-hydrolysis-dependent molecular chaperone, activating the urease apoprotein by helping to assemble the nickel containing metallocenter of UreC. The UreE protein probably delivers the nickel.</text>
</comment>
<gene>
    <name evidence="2" type="primary">ureD</name>
    <name evidence="4" type="ORF">ACFPZN_31090</name>
</gene>
<name>A0ABW1AA98_9ACTN</name>
<dbReference type="RefSeq" id="WP_378285820.1">
    <property type="nucleotide sequence ID" value="NZ_JBHSON010000049.1"/>
</dbReference>
<evidence type="ECO:0000256" key="1">
    <source>
        <dbReference type="ARBA" id="ARBA00023186"/>
    </source>
</evidence>
<keyword evidence="2" id="KW-0996">Nickel insertion</keyword>
<comment type="function">
    <text evidence="2">Required for maturation of urease via the functional incorporation of the urease nickel metallocenter.</text>
</comment>
<protein>
    <recommendedName>
        <fullName evidence="2">Urease accessory protein UreD</fullName>
    </recommendedName>
</protein>
<dbReference type="Proteomes" id="UP001596074">
    <property type="component" value="Unassembled WGS sequence"/>
</dbReference>
<reference evidence="5" key="1">
    <citation type="journal article" date="2019" name="Int. J. Syst. Evol. Microbiol.">
        <title>The Global Catalogue of Microorganisms (GCM) 10K type strain sequencing project: providing services to taxonomists for standard genome sequencing and annotation.</title>
        <authorList>
            <consortium name="The Broad Institute Genomics Platform"/>
            <consortium name="The Broad Institute Genome Sequencing Center for Infectious Disease"/>
            <person name="Wu L."/>
            <person name="Ma J."/>
        </authorList>
    </citation>
    <scope>NUCLEOTIDE SEQUENCE [LARGE SCALE GENOMIC DNA]</scope>
    <source>
        <strain evidence="5">KCTC 42087</strain>
    </source>
</reference>
<keyword evidence="1 2" id="KW-0143">Chaperone</keyword>
<evidence type="ECO:0000313" key="5">
    <source>
        <dbReference type="Proteomes" id="UP001596074"/>
    </source>
</evidence>
<keyword evidence="2" id="KW-0963">Cytoplasm</keyword>
<dbReference type="Pfam" id="PF01774">
    <property type="entry name" value="UreD"/>
    <property type="match status" value="1"/>
</dbReference>
<keyword evidence="5" id="KW-1185">Reference proteome</keyword>
<evidence type="ECO:0000256" key="3">
    <source>
        <dbReference type="SAM" id="MobiDB-lite"/>
    </source>
</evidence>
<accession>A0ABW1AA98</accession>
<sequence length="274" mass="28208">MGPRRPGPGGAAGRRVMTRARPARSYTACAAVTAERGPSGATRLTRLRSDGPLALRETPGAVHMVGAAAGPLGGDELELEVRVGPGARLVVRSVATTLALPGDGESRMTVRAEVGEGGHLDYAPEPTVAAAGCRHRALARIDLAEGATLRWYEELILGRHREPPGRHISRFDVTAAGVPLLRHELRLDDPAVHGSRAVLAGARAVGSVLLAGPGFTGTPPRTGEGWAVLPLAGPGVLVTAVAPDSAALRRRLRAGENAATDADMSVSALRSGTS</sequence>
<comment type="similarity">
    <text evidence="2">Belongs to the UreD family.</text>
</comment>
<evidence type="ECO:0000313" key="4">
    <source>
        <dbReference type="EMBL" id="MFC5750095.1"/>
    </source>
</evidence>
<proteinExistence type="inferred from homology"/>
<dbReference type="EMBL" id="JBHSON010000049">
    <property type="protein sequence ID" value="MFC5750095.1"/>
    <property type="molecule type" value="Genomic_DNA"/>
</dbReference>